<keyword evidence="3" id="KW-1185">Reference proteome</keyword>
<sequence length="167" mass="18078">MVAPYFPSHKATMDHNPPPVTAPLLTPPHHGHHTISASNIPPTPMGHSTTSTASAHQTIRPQHQCHSCPLHPQVTGHALLSTSPFPAQLTVLPPPLPIYCSHRLQCHQVTMPLLPLPRHPNHYTSTQSTQVKALMTLLPAMSLPSVNPTRDIPHLPPPSHSEAANDP</sequence>
<evidence type="ECO:0000313" key="2">
    <source>
        <dbReference type="EMBL" id="TFK06273.1"/>
    </source>
</evidence>
<name>A0A4D9EF71_9SAUR</name>
<feature type="region of interest" description="Disordered" evidence="1">
    <location>
        <begin position="145"/>
        <end position="167"/>
    </location>
</feature>
<feature type="compositionally biased region" description="Low complexity" evidence="1">
    <location>
        <begin position="47"/>
        <end position="56"/>
    </location>
</feature>
<dbReference type="AlphaFoldDB" id="A0A4D9EF71"/>
<organism evidence="2 3">
    <name type="scientific">Platysternon megacephalum</name>
    <name type="common">big-headed turtle</name>
    <dbReference type="NCBI Taxonomy" id="55544"/>
    <lineage>
        <taxon>Eukaryota</taxon>
        <taxon>Metazoa</taxon>
        <taxon>Chordata</taxon>
        <taxon>Craniata</taxon>
        <taxon>Vertebrata</taxon>
        <taxon>Euteleostomi</taxon>
        <taxon>Archelosauria</taxon>
        <taxon>Testudinata</taxon>
        <taxon>Testudines</taxon>
        <taxon>Cryptodira</taxon>
        <taxon>Durocryptodira</taxon>
        <taxon>Testudinoidea</taxon>
        <taxon>Platysternidae</taxon>
        <taxon>Platysternon</taxon>
    </lineage>
</organism>
<dbReference type="Proteomes" id="UP000297703">
    <property type="component" value="Unassembled WGS sequence"/>
</dbReference>
<evidence type="ECO:0000256" key="1">
    <source>
        <dbReference type="SAM" id="MobiDB-lite"/>
    </source>
</evidence>
<reference evidence="2 3" key="2">
    <citation type="submission" date="2019-04" db="EMBL/GenBank/DDBJ databases">
        <title>The genome sequence of big-headed turtle.</title>
        <authorList>
            <person name="Gong S."/>
        </authorList>
    </citation>
    <scope>NUCLEOTIDE SEQUENCE [LARGE SCALE GENOMIC DNA]</scope>
    <source>
        <strain evidence="2">DO16091913</strain>
        <tissue evidence="2">Muscle</tissue>
    </source>
</reference>
<reference evidence="2 3" key="1">
    <citation type="submission" date="2019-04" db="EMBL/GenBank/DDBJ databases">
        <title>Draft genome of the big-headed turtle Platysternon megacephalum.</title>
        <authorList>
            <person name="Gong S."/>
        </authorList>
    </citation>
    <scope>NUCLEOTIDE SEQUENCE [LARGE SCALE GENOMIC DNA]</scope>
    <source>
        <strain evidence="2">DO16091913</strain>
        <tissue evidence="2">Muscle</tissue>
    </source>
</reference>
<gene>
    <name evidence="2" type="ORF">DR999_PMT11014</name>
</gene>
<feature type="region of interest" description="Disordered" evidence="1">
    <location>
        <begin position="1"/>
        <end position="64"/>
    </location>
</feature>
<protein>
    <submittedName>
        <fullName evidence="2">Target of Nesh-SH3</fullName>
    </submittedName>
</protein>
<comment type="caution">
    <text evidence="2">The sequence shown here is derived from an EMBL/GenBank/DDBJ whole genome shotgun (WGS) entry which is preliminary data.</text>
</comment>
<proteinExistence type="predicted"/>
<dbReference type="EMBL" id="QXTE01000098">
    <property type="protein sequence ID" value="TFK06273.1"/>
    <property type="molecule type" value="Genomic_DNA"/>
</dbReference>
<evidence type="ECO:0000313" key="3">
    <source>
        <dbReference type="Proteomes" id="UP000297703"/>
    </source>
</evidence>
<accession>A0A4D9EF71</accession>